<feature type="binding site" evidence="13">
    <location>
        <begin position="7"/>
        <end position="12"/>
    </location>
    <ligand>
        <name>NAD(+)</name>
        <dbReference type="ChEBI" id="CHEBI:57540"/>
    </ligand>
</feature>
<dbReference type="Gene3D" id="3.40.50.720">
    <property type="entry name" value="NAD(P)-binding Rossmann-like Domain"/>
    <property type="match status" value="1"/>
</dbReference>
<comment type="subunit">
    <text evidence="13">Homotetramer.</text>
</comment>
<comment type="caution">
    <text evidence="13">Was originally thought to be a dihydrodipicolinate reductase (DHDPR), catalyzing the conversion of dihydrodipicolinate to tetrahydrodipicolinate. However, it was shown in E.coli that the substrate of the enzymatic reaction is not dihydrodipicolinate (DHDP) but in fact (2S,4S)-4-hydroxy-2,3,4,5-tetrahydrodipicolinic acid (HTPA), the product released by the DapA-catalyzed reaction.</text>
</comment>
<sequence>MKIIICGAAGRMGQAILSVAKADENVQVVGAFEYDGSSAIGSGTPRVAPISDLEKVLPQADALIDFTSPDSALKNLKAAKKYKIPVVIGTTGFIDEQKNEIAEIAKSIPVVMSPNMSIGVNLLFKLVDEVAKKIPDYDIEIVELHHNKKKDAPSGTAAKLAEVAAKGIGKKIESVGVYGRHGIIGTRNQDEIGVMSVRAGDIVGDHTVYFAGPGERIELTHRAHSRDTFAAGAVRAAKWLKGKQPGLYDMQDVLELK</sequence>
<evidence type="ECO:0000256" key="6">
    <source>
        <dbReference type="ARBA" id="ARBA00023002"/>
    </source>
</evidence>
<reference evidence="16 17" key="1">
    <citation type="submission" date="2014-09" db="EMBL/GenBank/DDBJ databases">
        <title>Complete genome sequence of Endomicrobium proavitum.</title>
        <authorList>
            <person name="Zheng H."/>
        </authorList>
    </citation>
    <scope>NUCLEOTIDE SEQUENCE [LARGE SCALE GENOMIC DNA]</scope>
    <source>
        <strain evidence="16 17">Rsa215</strain>
    </source>
</reference>
<dbReference type="Pfam" id="PF05173">
    <property type="entry name" value="DapB_C"/>
    <property type="match status" value="1"/>
</dbReference>
<dbReference type="InterPro" id="IPR023940">
    <property type="entry name" value="DHDPR_bac"/>
</dbReference>
<comment type="pathway">
    <text evidence="9 13">Amino-acid biosynthesis; L-lysine biosynthesis via DAP pathway; (S)-tetrahydrodipicolinate from L-aspartate: step 4/4.</text>
</comment>
<dbReference type="GO" id="GO:0009089">
    <property type="term" value="P:lysine biosynthetic process via diaminopimelate"/>
    <property type="evidence" value="ECO:0007669"/>
    <property type="project" value="UniProtKB-UniRule"/>
</dbReference>
<comment type="caution">
    <text evidence="13">Lacks conserved residue(s) required for the propagation of feature annotation.</text>
</comment>
<evidence type="ECO:0000313" key="16">
    <source>
        <dbReference type="EMBL" id="AKL98134.1"/>
    </source>
</evidence>
<keyword evidence="7 13" id="KW-0520">NAD</keyword>
<keyword evidence="2 13" id="KW-0963">Cytoplasm</keyword>
<dbReference type="PANTHER" id="PTHR20836">
    <property type="entry name" value="DIHYDRODIPICOLINATE REDUCTASE"/>
    <property type="match status" value="1"/>
</dbReference>
<evidence type="ECO:0000256" key="11">
    <source>
        <dbReference type="ARBA" id="ARBA00049080"/>
    </source>
</evidence>
<dbReference type="SUPFAM" id="SSF55347">
    <property type="entry name" value="Glyceraldehyde-3-phosphate dehydrogenase-like, C-terminal domain"/>
    <property type="match status" value="1"/>
</dbReference>
<evidence type="ECO:0000313" key="17">
    <source>
        <dbReference type="Proteomes" id="UP000035337"/>
    </source>
</evidence>
<keyword evidence="3 13" id="KW-0028">Amino-acid biosynthesis</keyword>
<feature type="binding site" evidence="13">
    <location>
        <begin position="113"/>
        <end position="116"/>
    </location>
    <ligand>
        <name>NAD(+)</name>
        <dbReference type="ChEBI" id="CHEBI:57540"/>
    </ligand>
</feature>
<evidence type="ECO:0000259" key="14">
    <source>
        <dbReference type="Pfam" id="PF01113"/>
    </source>
</evidence>
<feature type="domain" description="Dihydrodipicolinate reductase C-terminal" evidence="15">
    <location>
        <begin position="119"/>
        <end position="254"/>
    </location>
</feature>
<evidence type="ECO:0000259" key="15">
    <source>
        <dbReference type="Pfam" id="PF05173"/>
    </source>
</evidence>
<dbReference type="EMBL" id="CP009498">
    <property type="protein sequence ID" value="AKL98134.1"/>
    <property type="molecule type" value="Genomic_DNA"/>
</dbReference>
<dbReference type="GO" id="GO:0051287">
    <property type="term" value="F:NAD binding"/>
    <property type="evidence" value="ECO:0007669"/>
    <property type="project" value="UniProtKB-UniRule"/>
</dbReference>
<dbReference type="STRING" id="1408281.Epro_0755"/>
<comment type="function">
    <text evidence="13">Catalyzes the conversion of 4-hydroxy-tetrahydrodipicolinate (HTPA) to tetrahydrodipicolinate.</text>
</comment>
<dbReference type="CDD" id="cd02274">
    <property type="entry name" value="DHDPR_N"/>
    <property type="match status" value="1"/>
</dbReference>
<dbReference type="InterPro" id="IPR036291">
    <property type="entry name" value="NAD(P)-bd_dom_sf"/>
</dbReference>
<keyword evidence="8 13" id="KW-0457">Lysine biosynthesis</keyword>
<feature type="binding site" evidence="13">
    <location>
        <position position="33"/>
    </location>
    <ligand>
        <name>NAD(+)</name>
        <dbReference type="ChEBI" id="CHEBI:57540"/>
    </ligand>
</feature>
<dbReference type="GO" id="GO:0008839">
    <property type="term" value="F:4-hydroxy-tetrahydrodipicolinate reductase"/>
    <property type="evidence" value="ECO:0007669"/>
    <property type="project" value="UniProtKB-UniRule"/>
</dbReference>
<dbReference type="PANTHER" id="PTHR20836:SF0">
    <property type="entry name" value="4-HYDROXY-TETRAHYDRODIPICOLINATE REDUCTASE 1, CHLOROPLASTIC-RELATED"/>
    <property type="match status" value="1"/>
</dbReference>
<feature type="domain" description="Dihydrodipicolinate reductase N-terminal" evidence="14">
    <location>
        <begin position="1"/>
        <end position="116"/>
    </location>
</feature>
<dbReference type="GO" id="GO:0016726">
    <property type="term" value="F:oxidoreductase activity, acting on CH or CH2 groups, NAD or NADP as acceptor"/>
    <property type="evidence" value="ECO:0007669"/>
    <property type="project" value="UniProtKB-UniRule"/>
</dbReference>
<dbReference type="HAMAP" id="MF_00102">
    <property type="entry name" value="DapB"/>
    <property type="match status" value="1"/>
</dbReference>
<proteinExistence type="inferred from homology"/>
<dbReference type="UniPathway" id="UPA00034">
    <property type="reaction ID" value="UER00018"/>
</dbReference>
<dbReference type="SUPFAM" id="SSF51735">
    <property type="entry name" value="NAD(P)-binding Rossmann-fold domains"/>
    <property type="match status" value="1"/>
</dbReference>
<organism evidence="16 17">
    <name type="scientific">Endomicrobium proavitum</name>
    <dbReference type="NCBI Taxonomy" id="1408281"/>
    <lineage>
        <taxon>Bacteria</taxon>
        <taxon>Pseudomonadati</taxon>
        <taxon>Elusimicrobiota</taxon>
        <taxon>Endomicrobiia</taxon>
        <taxon>Endomicrobiales</taxon>
        <taxon>Endomicrobiaceae</taxon>
        <taxon>Endomicrobium</taxon>
    </lineage>
</organism>
<keyword evidence="17" id="KW-1185">Reference proteome</keyword>
<keyword evidence="6 13" id="KW-0560">Oxidoreductase</keyword>
<dbReference type="GO" id="GO:0005829">
    <property type="term" value="C:cytosol"/>
    <property type="evidence" value="ECO:0007669"/>
    <property type="project" value="TreeGrafter"/>
</dbReference>
<feature type="binding site" evidence="13">
    <location>
        <position position="146"/>
    </location>
    <ligand>
        <name>(S)-2,3,4,5-tetrahydrodipicolinate</name>
        <dbReference type="ChEBI" id="CHEBI:16845"/>
    </ligand>
</feature>
<dbReference type="Proteomes" id="UP000035337">
    <property type="component" value="Chromosome"/>
</dbReference>
<evidence type="ECO:0000256" key="1">
    <source>
        <dbReference type="ARBA" id="ARBA00006642"/>
    </source>
</evidence>
<evidence type="ECO:0000256" key="10">
    <source>
        <dbReference type="ARBA" id="ARBA00038983"/>
    </source>
</evidence>
<dbReference type="InterPro" id="IPR022664">
    <property type="entry name" value="DapB_N_CS"/>
</dbReference>
<evidence type="ECO:0000256" key="8">
    <source>
        <dbReference type="ARBA" id="ARBA00023154"/>
    </source>
</evidence>
<comment type="catalytic activity">
    <reaction evidence="11 13">
        <text>(S)-2,3,4,5-tetrahydrodipicolinate + NADP(+) + H2O = (2S,4S)-4-hydroxy-2,3,4,5-tetrahydrodipicolinate + NADPH + H(+)</text>
        <dbReference type="Rhea" id="RHEA:35331"/>
        <dbReference type="ChEBI" id="CHEBI:15377"/>
        <dbReference type="ChEBI" id="CHEBI:15378"/>
        <dbReference type="ChEBI" id="CHEBI:16845"/>
        <dbReference type="ChEBI" id="CHEBI:57783"/>
        <dbReference type="ChEBI" id="CHEBI:58349"/>
        <dbReference type="ChEBI" id="CHEBI:67139"/>
        <dbReference type="EC" id="1.17.1.8"/>
    </reaction>
</comment>
<evidence type="ECO:0000256" key="7">
    <source>
        <dbReference type="ARBA" id="ARBA00023027"/>
    </source>
</evidence>
<comment type="subcellular location">
    <subcellularLocation>
        <location evidence="13">Cytoplasm</location>
    </subcellularLocation>
</comment>
<dbReference type="PATRIC" id="fig|1408281.3.peg.773"/>
<accession>A0A0G3WKW3</accession>
<dbReference type="EC" id="1.17.1.8" evidence="10 13"/>
<evidence type="ECO:0000256" key="5">
    <source>
        <dbReference type="ARBA" id="ARBA00022915"/>
    </source>
</evidence>
<evidence type="ECO:0000256" key="9">
    <source>
        <dbReference type="ARBA" id="ARBA00037922"/>
    </source>
</evidence>
<keyword evidence="5 13" id="KW-0220">Diaminopimelate biosynthesis</keyword>
<feature type="active site" description="Proton donor" evidence="13">
    <location>
        <position position="149"/>
    </location>
</feature>
<evidence type="ECO:0000256" key="13">
    <source>
        <dbReference type="HAMAP-Rule" id="MF_00102"/>
    </source>
</evidence>
<dbReference type="InterPro" id="IPR022663">
    <property type="entry name" value="DapB_C"/>
</dbReference>
<protein>
    <recommendedName>
        <fullName evidence="10 13">4-hydroxy-tetrahydrodipicolinate reductase</fullName>
        <shortName evidence="13">HTPA reductase</shortName>
        <ecNumber evidence="10 13">1.17.1.8</ecNumber>
    </recommendedName>
</protein>
<dbReference type="GO" id="GO:0050661">
    <property type="term" value="F:NADP binding"/>
    <property type="evidence" value="ECO:0007669"/>
    <property type="project" value="UniProtKB-UniRule"/>
</dbReference>
<comment type="catalytic activity">
    <reaction evidence="12 13">
        <text>(S)-2,3,4,5-tetrahydrodipicolinate + NAD(+) + H2O = (2S,4S)-4-hydroxy-2,3,4,5-tetrahydrodipicolinate + NADH + H(+)</text>
        <dbReference type="Rhea" id="RHEA:35323"/>
        <dbReference type="ChEBI" id="CHEBI:15377"/>
        <dbReference type="ChEBI" id="CHEBI:15378"/>
        <dbReference type="ChEBI" id="CHEBI:16845"/>
        <dbReference type="ChEBI" id="CHEBI:57540"/>
        <dbReference type="ChEBI" id="CHEBI:57945"/>
        <dbReference type="ChEBI" id="CHEBI:67139"/>
        <dbReference type="EC" id="1.17.1.8"/>
    </reaction>
</comment>
<dbReference type="Gene3D" id="3.30.360.10">
    <property type="entry name" value="Dihydrodipicolinate Reductase, domain 2"/>
    <property type="match status" value="1"/>
</dbReference>
<gene>
    <name evidence="13 16" type="primary">dapB</name>
    <name evidence="16" type="ORF">Epro_0755</name>
</gene>
<evidence type="ECO:0000256" key="4">
    <source>
        <dbReference type="ARBA" id="ARBA00022857"/>
    </source>
</evidence>
<dbReference type="NCBIfam" id="TIGR00036">
    <property type="entry name" value="dapB"/>
    <property type="match status" value="1"/>
</dbReference>
<feature type="binding site" evidence="13">
    <location>
        <begin position="89"/>
        <end position="91"/>
    </location>
    <ligand>
        <name>NAD(+)</name>
        <dbReference type="ChEBI" id="CHEBI:57540"/>
    </ligand>
</feature>
<comment type="similarity">
    <text evidence="1 13">Belongs to the DapB family.</text>
</comment>
<dbReference type="AlphaFoldDB" id="A0A0G3WKW3"/>
<feature type="active site" description="Proton donor/acceptor" evidence="13">
    <location>
        <position position="145"/>
    </location>
</feature>
<dbReference type="InterPro" id="IPR000846">
    <property type="entry name" value="DapB_N"/>
</dbReference>
<feature type="binding site" evidence="13">
    <location>
        <begin position="155"/>
        <end position="156"/>
    </location>
    <ligand>
        <name>(S)-2,3,4,5-tetrahydrodipicolinate</name>
        <dbReference type="ChEBI" id="CHEBI:16845"/>
    </ligand>
</feature>
<keyword evidence="4 13" id="KW-0521">NADP</keyword>
<dbReference type="GO" id="GO:0019877">
    <property type="term" value="P:diaminopimelate biosynthetic process"/>
    <property type="evidence" value="ECO:0007669"/>
    <property type="project" value="UniProtKB-UniRule"/>
</dbReference>
<dbReference type="PROSITE" id="PS01298">
    <property type="entry name" value="DAPB"/>
    <property type="match status" value="1"/>
</dbReference>
<name>A0A0G3WKW3_9BACT</name>
<evidence type="ECO:0000256" key="3">
    <source>
        <dbReference type="ARBA" id="ARBA00022605"/>
    </source>
</evidence>
<dbReference type="FunFam" id="3.30.360.10:FF:000004">
    <property type="entry name" value="4-hydroxy-tetrahydrodipicolinate reductase"/>
    <property type="match status" value="1"/>
</dbReference>
<dbReference type="Pfam" id="PF01113">
    <property type="entry name" value="DapB_N"/>
    <property type="match status" value="1"/>
</dbReference>
<dbReference type="KEGG" id="epo:Epro_0755"/>
<evidence type="ECO:0000256" key="2">
    <source>
        <dbReference type="ARBA" id="ARBA00022490"/>
    </source>
</evidence>
<evidence type="ECO:0000256" key="12">
    <source>
        <dbReference type="ARBA" id="ARBA00049396"/>
    </source>
</evidence>
<dbReference type="PIRSF" id="PIRSF000161">
    <property type="entry name" value="DHPR"/>
    <property type="match status" value="1"/>
</dbReference>